<feature type="domain" description="PLEKHM2 PH" evidence="3">
    <location>
        <begin position="54"/>
        <end position="176"/>
    </location>
</feature>
<evidence type="ECO:0000313" key="4">
    <source>
        <dbReference type="EMBL" id="CAF4038407.1"/>
    </source>
</evidence>
<organism evidence="4 5">
    <name type="scientific">Rotaria sordida</name>
    <dbReference type="NCBI Taxonomy" id="392033"/>
    <lineage>
        <taxon>Eukaryota</taxon>
        <taxon>Metazoa</taxon>
        <taxon>Spiralia</taxon>
        <taxon>Gnathifera</taxon>
        <taxon>Rotifera</taxon>
        <taxon>Eurotatoria</taxon>
        <taxon>Bdelloidea</taxon>
        <taxon>Philodinida</taxon>
        <taxon>Philodinidae</taxon>
        <taxon>Rotaria</taxon>
    </lineage>
</organism>
<dbReference type="GO" id="GO:0005737">
    <property type="term" value="C:cytoplasm"/>
    <property type="evidence" value="ECO:0007669"/>
    <property type="project" value="UniProtKB-SubCell"/>
</dbReference>
<keyword evidence="2" id="KW-0963">Cytoplasm</keyword>
<accession>A0A819RG21</accession>
<comment type="subcellular location">
    <subcellularLocation>
        <location evidence="1">Cytoplasm</location>
    </subcellularLocation>
</comment>
<gene>
    <name evidence="4" type="ORF">OTI717_LOCUS30997</name>
</gene>
<evidence type="ECO:0000256" key="2">
    <source>
        <dbReference type="ARBA" id="ARBA00022490"/>
    </source>
</evidence>
<evidence type="ECO:0000313" key="5">
    <source>
        <dbReference type="Proteomes" id="UP000663823"/>
    </source>
</evidence>
<reference evidence="4" key="1">
    <citation type="submission" date="2021-02" db="EMBL/GenBank/DDBJ databases">
        <authorList>
            <person name="Nowell W R."/>
        </authorList>
    </citation>
    <scope>NUCLEOTIDE SEQUENCE</scope>
</reference>
<proteinExistence type="predicted"/>
<dbReference type="Proteomes" id="UP000663823">
    <property type="component" value="Unassembled WGS sequence"/>
</dbReference>
<feature type="non-terminal residue" evidence="4">
    <location>
        <position position="1"/>
    </location>
</feature>
<evidence type="ECO:0000256" key="1">
    <source>
        <dbReference type="ARBA" id="ARBA00004496"/>
    </source>
</evidence>
<dbReference type="AlphaFoldDB" id="A0A819RG21"/>
<name>A0A819RG21_9BILA</name>
<evidence type="ECO:0000259" key="3">
    <source>
        <dbReference type="Pfam" id="PF23142"/>
    </source>
</evidence>
<dbReference type="InterPro" id="IPR057288">
    <property type="entry name" value="PH_PLEKHM2"/>
</dbReference>
<dbReference type="Pfam" id="PF23142">
    <property type="entry name" value="PH_PLEKHM2"/>
    <property type="match status" value="1"/>
</dbReference>
<sequence>CTKCGKNFPDLTTMNNTENTSSYICLNCQTTAAIPPPKLDDESQSKAPIDELSDEIELDHRFHFHLATEHFTHDNEQIKLHFKCFVVRSTTNKYFIAQTILTDYGIYIFQHEASNDDIESEYILVGKDLLTNVLMVDIGYRLQTFTIELQSAAFAFILADQQKTQNIVNHILEVLSPIVESGEGALQKISRISSDEYRQRLFDIIKIECNIMEPDDDMIDFYSTMIRMDQNGNSQMIALLLLQNWILMIEDAYATINSRHVRLPAQLTSESGTNQQLKCDLMHLVNVTNYLNHPKLLVFDFVDESETQQFRWKLENITNESKNEFLRKVRDTYKTFMGISMPEKLEML</sequence>
<comment type="caution">
    <text evidence="4">The sequence shown here is derived from an EMBL/GenBank/DDBJ whole genome shotgun (WGS) entry which is preliminary data.</text>
</comment>
<protein>
    <recommendedName>
        <fullName evidence="3">PLEKHM2 PH domain-containing protein</fullName>
    </recommendedName>
</protein>
<dbReference type="EMBL" id="CAJOAX010008625">
    <property type="protein sequence ID" value="CAF4038407.1"/>
    <property type="molecule type" value="Genomic_DNA"/>
</dbReference>